<proteinExistence type="predicted"/>
<evidence type="ECO:0000313" key="1">
    <source>
        <dbReference type="EMBL" id="EXJ70102.1"/>
    </source>
</evidence>
<gene>
    <name evidence="1" type="ORF">A1O5_07175</name>
</gene>
<dbReference type="EMBL" id="AMGX01000010">
    <property type="protein sequence ID" value="EXJ70102.1"/>
    <property type="molecule type" value="Genomic_DNA"/>
</dbReference>
<keyword evidence="2" id="KW-1185">Reference proteome</keyword>
<dbReference type="AlphaFoldDB" id="W9WPI9"/>
<dbReference type="RefSeq" id="XP_007745954.1">
    <property type="nucleotide sequence ID" value="XM_007747764.1"/>
</dbReference>
<dbReference type="OrthoDB" id="4151437at2759"/>
<evidence type="ECO:0000313" key="2">
    <source>
        <dbReference type="Proteomes" id="UP000019471"/>
    </source>
</evidence>
<organism evidence="1 2">
    <name type="scientific">Cladophialophora psammophila CBS 110553</name>
    <dbReference type="NCBI Taxonomy" id="1182543"/>
    <lineage>
        <taxon>Eukaryota</taxon>
        <taxon>Fungi</taxon>
        <taxon>Dikarya</taxon>
        <taxon>Ascomycota</taxon>
        <taxon>Pezizomycotina</taxon>
        <taxon>Eurotiomycetes</taxon>
        <taxon>Chaetothyriomycetidae</taxon>
        <taxon>Chaetothyriales</taxon>
        <taxon>Herpotrichiellaceae</taxon>
        <taxon>Cladophialophora</taxon>
    </lineage>
</organism>
<reference evidence="1 2" key="1">
    <citation type="submission" date="2013-03" db="EMBL/GenBank/DDBJ databases">
        <title>The Genome Sequence of Cladophialophora psammophila CBS 110553.</title>
        <authorList>
            <consortium name="The Broad Institute Genomics Platform"/>
            <person name="Cuomo C."/>
            <person name="de Hoog S."/>
            <person name="Gorbushina A."/>
            <person name="Walker B."/>
            <person name="Young S.K."/>
            <person name="Zeng Q."/>
            <person name="Gargeya S."/>
            <person name="Fitzgerald M."/>
            <person name="Haas B."/>
            <person name="Abouelleil A."/>
            <person name="Allen A.W."/>
            <person name="Alvarado L."/>
            <person name="Arachchi H.M."/>
            <person name="Berlin A.M."/>
            <person name="Chapman S.B."/>
            <person name="Gainer-Dewar J."/>
            <person name="Goldberg J."/>
            <person name="Griggs A."/>
            <person name="Gujja S."/>
            <person name="Hansen M."/>
            <person name="Howarth C."/>
            <person name="Imamovic A."/>
            <person name="Ireland A."/>
            <person name="Larimer J."/>
            <person name="McCowan C."/>
            <person name="Murphy C."/>
            <person name="Pearson M."/>
            <person name="Poon T.W."/>
            <person name="Priest M."/>
            <person name="Roberts A."/>
            <person name="Saif S."/>
            <person name="Shea T."/>
            <person name="Sisk P."/>
            <person name="Sykes S."/>
            <person name="Wortman J."/>
            <person name="Nusbaum C."/>
            <person name="Birren B."/>
        </authorList>
    </citation>
    <scope>NUCLEOTIDE SEQUENCE [LARGE SCALE GENOMIC DNA]</scope>
    <source>
        <strain evidence="1 2">CBS 110553</strain>
    </source>
</reference>
<dbReference type="HOGENOM" id="CLU_103822_0_0_1"/>
<dbReference type="Proteomes" id="UP000019471">
    <property type="component" value="Unassembled WGS sequence"/>
</dbReference>
<accession>W9WPI9</accession>
<sequence length="167" mass="18769">MSEILTRSKRHLWLSAEPENYVPNPIARVSEHWNSDIILRSPRNITLNVNIRVGGKAPNSTLNMTFSAGKCGRLIGLRGLIAAKGSRDASLLDAAVRNHTSLLRLVSDLCKVTFRLEEDGHVANLTIAPTKIDTSCVFPETQYGTWYYRNILRGNQEMYMVEVNIEL</sequence>
<dbReference type="GeneID" id="19191881"/>
<comment type="caution">
    <text evidence="1">The sequence shown here is derived from an EMBL/GenBank/DDBJ whole genome shotgun (WGS) entry which is preliminary data.</text>
</comment>
<protein>
    <submittedName>
        <fullName evidence="1">Uncharacterized protein</fullName>
    </submittedName>
</protein>
<name>W9WPI9_9EURO</name>